<feature type="domain" description="Response regulatory" evidence="8">
    <location>
        <begin position="9"/>
        <end position="122"/>
    </location>
</feature>
<dbReference type="PANTHER" id="PTHR43214:SF24">
    <property type="entry name" value="TRANSCRIPTIONAL REGULATORY PROTEIN NARL-RELATED"/>
    <property type="match status" value="1"/>
</dbReference>
<dbReference type="InterPro" id="IPR001789">
    <property type="entry name" value="Sig_transdc_resp-reg_receiver"/>
</dbReference>
<dbReference type="PROSITE" id="PS00622">
    <property type="entry name" value="HTH_LUXR_1"/>
    <property type="match status" value="1"/>
</dbReference>
<evidence type="ECO:0000313" key="10">
    <source>
        <dbReference type="Proteomes" id="UP000263377"/>
    </source>
</evidence>
<dbReference type="PROSITE" id="PS50043">
    <property type="entry name" value="HTH_LUXR_2"/>
    <property type="match status" value="1"/>
</dbReference>
<dbReference type="SMART" id="SM00448">
    <property type="entry name" value="REC"/>
    <property type="match status" value="1"/>
</dbReference>
<dbReference type="EMBL" id="QVIG01000001">
    <property type="protein sequence ID" value="RGD60997.1"/>
    <property type="molecule type" value="Genomic_DNA"/>
</dbReference>
<keyword evidence="2" id="KW-0805">Transcription regulation</keyword>
<evidence type="ECO:0000256" key="4">
    <source>
        <dbReference type="ARBA" id="ARBA00023163"/>
    </source>
</evidence>
<dbReference type="Pfam" id="PF00196">
    <property type="entry name" value="GerE"/>
    <property type="match status" value="1"/>
</dbReference>
<dbReference type="PANTHER" id="PTHR43214">
    <property type="entry name" value="TWO-COMPONENT RESPONSE REGULATOR"/>
    <property type="match status" value="1"/>
</dbReference>
<feature type="domain" description="HTH luxR-type" evidence="7">
    <location>
        <begin position="167"/>
        <end position="232"/>
    </location>
</feature>
<dbReference type="InterPro" id="IPR039420">
    <property type="entry name" value="WalR-like"/>
</dbReference>
<keyword evidence="4" id="KW-0804">Transcription</keyword>
<dbReference type="GO" id="GO:0006355">
    <property type="term" value="P:regulation of DNA-templated transcription"/>
    <property type="evidence" value="ECO:0007669"/>
    <property type="project" value="InterPro"/>
</dbReference>
<accession>A0A373A079</accession>
<gene>
    <name evidence="9" type="ORF">DR950_27395</name>
</gene>
<evidence type="ECO:0000313" key="9">
    <source>
        <dbReference type="EMBL" id="RGD60997.1"/>
    </source>
</evidence>
<dbReference type="InterPro" id="IPR011006">
    <property type="entry name" value="CheY-like_superfamily"/>
</dbReference>
<dbReference type="SUPFAM" id="SSF46894">
    <property type="entry name" value="C-terminal effector domain of the bipartite response regulators"/>
    <property type="match status" value="1"/>
</dbReference>
<reference evidence="9 10" key="1">
    <citation type="submission" date="2018-08" db="EMBL/GenBank/DDBJ databases">
        <title>Diversity &amp; Physiological Properties of Lignin-Decomposing Actinobacteria from Soil.</title>
        <authorList>
            <person name="Roh S.G."/>
            <person name="Kim S.B."/>
        </authorList>
    </citation>
    <scope>NUCLEOTIDE SEQUENCE [LARGE SCALE GENOMIC DNA]</scope>
    <source>
        <strain evidence="9 10">MMS17-GH009</strain>
    </source>
</reference>
<proteinExistence type="predicted"/>
<keyword evidence="1 5" id="KW-0597">Phosphoprotein</keyword>
<evidence type="ECO:0000256" key="3">
    <source>
        <dbReference type="ARBA" id="ARBA00023125"/>
    </source>
</evidence>
<dbReference type="GO" id="GO:0000160">
    <property type="term" value="P:phosphorelay signal transduction system"/>
    <property type="evidence" value="ECO:0007669"/>
    <property type="project" value="InterPro"/>
</dbReference>
<evidence type="ECO:0000256" key="1">
    <source>
        <dbReference type="ARBA" id="ARBA00022553"/>
    </source>
</evidence>
<dbReference type="RefSeq" id="WP_117489172.1">
    <property type="nucleotide sequence ID" value="NZ_QVIG01000001.1"/>
</dbReference>
<protein>
    <submittedName>
        <fullName evidence="9">DNA-binding response regulator</fullName>
    </submittedName>
</protein>
<evidence type="ECO:0000259" key="8">
    <source>
        <dbReference type="PROSITE" id="PS50110"/>
    </source>
</evidence>
<evidence type="ECO:0000256" key="5">
    <source>
        <dbReference type="PROSITE-ProRule" id="PRU00169"/>
    </source>
</evidence>
<evidence type="ECO:0000256" key="2">
    <source>
        <dbReference type="ARBA" id="ARBA00023015"/>
    </source>
</evidence>
<dbReference type="CDD" id="cd06170">
    <property type="entry name" value="LuxR_C_like"/>
    <property type="match status" value="1"/>
</dbReference>
<dbReference type="Proteomes" id="UP000263377">
    <property type="component" value="Unassembled WGS sequence"/>
</dbReference>
<feature type="modified residue" description="4-aspartylphosphate" evidence="5">
    <location>
        <position position="60"/>
    </location>
</feature>
<dbReference type="InterPro" id="IPR058245">
    <property type="entry name" value="NreC/VraR/RcsB-like_REC"/>
</dbReference>
<dbReference type="SMART" id="SM00421">
    <property type="entry name" value="HTH_LUXR"/>
    <property type="match status" value="1"/>
</dbReference>
<dbReference type="InterPro" id="IPR016032">
    <property type="entry name" value="Sig_transdc_resp-reg_C-effctor"/>
</dbReference>
<name>A0A373A079_9ACTN</name>
<dbReference type="SUPFAM" id="SSF52172">
    <property type="entry name" value="CheY-like"/>
    <property type="match status" value="1"/>
</dbReference>
<evidence type="ECO:0000259" key="7">
    <source>
        <dbReference type="PROSITE" id="PS50043"/>
    </source>
</evidence>
<dbReference type="Gene3D" id="3.40.50.2300">
    <property type="match status" value="1"/>
</dbReference>
<keyword evidence="10" id="KW-1185">Reference proteome</keyword>
<dbReference type="GO" id="GO:0003677">
    <property type="term" value="F:DNA binding"/>
    <property type="evidence" value="ECO:0007669"/>
    <property type="project" value="UniProtKB-KW"/>
</dbReference>
<dbReference type="PRINTS" id="PR00038">
    <property type="entry name" value="HTHLUXR"/>
</dbReference>
<dbReference type="PROSITE" id="PS50110">
    <property type="entry name" value="RESPONSE_REGULATORY"/>
    <property type="match status" value="1"/>
</dbReference>
<comment type="caution">
    <text evidence="9">The sequence shown here is derived from an EMBL/GenBank/DDBJ whole genome shotgun (WGS) entry which is preliminary data.</text>
</comment>
<dbReference type="AlphaFoldDB" id="A0A373A079"/>
<keyword evidence="3 9" id="KW-0238">DNA-binding</keyword>
<feature type="compositionally biased region" description="Low complexity" evidence="6">
    <location>
        <begin position="154"/>
        <end position="170"/>
    </location>
</feature>
<dbReference type="Pfam" id="PF00072">
    <property type="entry name" value="Response_reg"/>
    <property type="match status" value="1"/>
</dbReference>
<dbReference type="InterPro" id="IPR000792">
    <property type="entry name" value="Tscrpt_reg_LuxR_C"/>
</dbReference>
<organism evidence="9 10">
    <name type="scientific">Kitasatospora xanthocidica</name>
    <dbReference type="NCBI Taxonomy" id="83382"/>
    <lineage>
        <taxon>Bacteria</taxon>
        <taxon>Bacillati</taxon>
        <taxon>Actinomycetota</taxon>
        <taxon>Actinomycetes</taxon>
        <taxon>Kitasatosporales</taxon>
        <taxon>Streptomycetaceae</taxon>
        <taxon>Kitasatospora</taxon>
    </lineage>
</organism>
<evidence type="ECO:0000256" key="6">
    <source>
        <dbReference type="SAM" id="MobiDB-lite"/>
    </source>
</evidence>
<feature type="region of interest" description="Disordered" evidence="6">
    <location>
        <begin position="147"/>
        <end position="174"/>
    </location>
</feature>
<sequence>MGSGTGPVRILIADDQADVRSAFRMILDVQPDMVVVAEAADGAAAVAEARRLRPDVVLADIRMPKLDGLEVTRQLADQCKVIVVTTFDLDEYVHTALRHGAAGFLLKRSGPVLLIEAVRAAMAGDALISPQVTVRLLRHMALPGAESKPALRSGPGAKAAAAAPQPTAGPTEELTTREREIAELVADGATNAEIGAGLFISPGTVKNHLANVQRKIGARNRVGIAAWVWEQTAGRQ</sequence>
<dbReference type="CDD" id="cd17535">
    <property type="entry name" value="REC_NarL-like"/>
    <property type="match status" value="1"/>
</dbReference>